<dbReference type="SUPFAM" id="SSF53756">
    <property type="entry name" value="UDP-Glycosyltransferase/glycogen phosphorylase"/>
    <property type="match status" value="1"/>
</dbReference>
<dbReference type="InterPro" id="IPR050194">
    <property type="entry name" value="Glycosyltransferase_grp1"/>
</dbReference>
<dbReference type="OrthoDB" id="9802525at2"/>
<evidence type="ECO:0000259" key="2">
    <source>
        <dbReference type="Pfam" id="PF13439"/>
    </source>
</evidence>
<dbReference type="EMBL" id="FUGE01000181">
    <property type="protein sequence ID" value="SJM72590.1"/>
    <property type="molecule type" value="Genomic_DNA"/>
</dbReference>
<dbReference type="Gene3D" id="3.40.50.2000">
    <property type="entry name" value="Glycogen Phosphorylase B"/>
    <property type="match status" value="2"/>
</dbReference>
<organism evidence="3 4">
    <name type="scientific">Psychrobacter piechaudii</name>
    <dbReference type="NCBI Taxonomy" id="1945521"/>
    <lineage>
        <taxon>Bacteria</taxon>
        <taxon>Pseudomonadati</taxon>
        <taxon>Pseudomonadota</taxon>
        <taxon>Gammaproteobacteria</taxon>
        <taxon>Moraxellales</taxon>
        <taxon>Moraxellaceae</taxon>
        <taxon>Psychrobacter</taxon>
    </lineage>
</organism>
<dbReference type="Pfam" id="PF00534">
    <property type="entry name" value="Glycos_transf_1"/>
    <property type="match status" value="1"/>
</dbReference>
<sequence>MLKQSFSDGESRPNVGAIGGIQYRSVPTKQAKLLHILLVTETWLPEVNGVAMSLGQLMYQLNLKGHQISLLRPKPRHNSTGSITETETPIKLSNFAQPNDSGSYLKVMQHIKHDLQVKGMSIPKYKELQFGAPDYFKIKNKFQQLQPDVVHIATEGPLGFAALWAAKALNITVTTGYHTQFHDFSRHFGLGILARPMMTYFKWFHNASQATCVPSQKTFNDLNSLGFKRLYEVGRGVDLERFNAAHRSEKLRAEWGAHSQHTVLLMVSRLSPEKGVDLVIESFKLLQREQLHRVVKLVIVGDGPDRARLESLAAGTKEDIIFAGAKTGKALSEHYASADVFVFASQVETFGNVVVEAMASGLPVYAFDDAAAGMLVTERSGVLVSLGNKKEFMEKVASLPKMQVLKEQGAEATKSVAGFSWQRPANQMLNMFYDAIHHSESSR</sequence>
<reference evidence="3 4" key="1">
    <citation type="submission" date="2017-02" db="EMBL/GenBank/DDBJ databases">
        <authorList>
            <person name="Peterson S.W."/>
        </authorList>
    </citation>
    <scope>NUCLEOTIDE SEQUENCE [LARGE SCALE GENOMIC DNA]</scope>
    <source>
        <strain evidence="3">Psychrobacter_piechaudii</strain>
    </source>
</reference>
<keyword evidence="3" id="KW-0328">Glycosyltransferase</keyword>
<dbReference type="Proteomes" id="UP000188357">
    <property type="component" value="Unassembled WGS sequence"/>
</dbReference>
<dbReference type="Pfam" id="PF13439">
    <property type="entry name" value="Glyco_transf_4"/>
    <property type="match status" value="1"/>
</dbReference>
<dbReference type="EC" id="2.4.1.-" evidence="3"/>
<evidence type="ECO:0000259" key="1">
    <source>
        <dbReference type="Pfam" id="PF00534"/>
    </source>
</evidence>
<dbReference type="PANTHER" id="PTHR45947:SF3">
    <property type="entry name" value="SULFOQUINOVOSYL TRANSFERASE SQD2"/>
    <property type="match status" value="1"/>
</dbReference>
<evidence type="ECO:0000313" key="4">
    <source>
        <dbReference type="Proteomes" id="UP000188357"/>
    </source>
</evidence>
<accession>A0A1R4GWB1</accession>
<feature type="domain" description="Glycosyltransferase subfamily 4-like N-terminal" evidence="2">
    <location>
        <begin position="47"/>
        <end position="241"/>
    </location>
</feature>
<proteinExistence type="predicted"/>
<dbReference type="CDD" id="cd03814">
    <property type="entry name" value="GT4-like"/>
    <property type="match status" value="1"/>
</dbReference>
<dbReference type="RefSeq" id="WP_077451526.1">
    <property type="nucleotide sequence ID" value="NZ_FUGE01000181.1"/>
</dbReference>
<keyword evidence="3" id="KW-0808">Transferase</keyword>
<dbReference type="GO" id="GO:0016757">
    <property type="term" value="F:glycosyltransferase activity"/>
    <property type="evidence" value="ECO:0007669"/>
    <property type="project" value="UniProtKB-KW"/>
</dbReference>
<gene>
    <name evidence="3" type="primary">mgtA</name>
    <name evidence="3" type="ORF">A1232T_01831</name>
</gene>
<dbReference type="InterPro" id="IPR001296">
    <property type="entry name" value="Glyco_trans_1"/>
</dbReference>
<dbReference type="PANTHER" id="PTHR45947">
    <property type="entry name" value="SULFOQUINOVOSYL TRANSFERASE SQD2"/>
    <property type="match status" value="1"/>
</dbReference>
<protein>
    <submittedName>
        <fullName evidence="3">GDP-mannose-dependent alpha-mannosyltransferase</fullName>
        <ecNumber evidence="3">2.4.1.-</ecNumber>
    </submittedName>
</protein>
<dbReference type="STRING" id="1945521.A1232T_01831"/>
<dbReference type="AlphaFoldDB" id="A0A1R4GWB1"/>
<keyword evidence="4" id="KW-1185">Reference proteome</keyword>
<name>A0A1R4GWB1_9GAMM</name>
<dbReference type="InterPro" id="IPR028098">
    <property type="entry name" value="Glyco_trans_4-like_N"/>
</dbReference>
<feature type="domain" description="Glycosyl transferase family 1" evidence="1">
    <location>
        <begin position="249"/>
        <end position="412"/>
    </location>
</feature>
<evidence type="ECO:0000313" key="3">
    <source>
        <dbReference type="EMBL" id="SJM72590.1"/>
    </source>
</evidence>